<sequence length="494" mass="55979">MKRLLAIPVLLSGFFLFSCTTDNEKKEKLLNAILTHYQAPADSLQRRAAAFLVGHMDGLSTGESETEDLGKVDADYLINNIDLAFKAAADQLKEGSLTFTDFCEYVLPYRLANEPLTPWREQCIKEFSTLRDTFRQAEDPNMAICKKINIDFFNQFKYSMKAQPAKYLSWGQLAKNKEGDCWTMTSTISYPLRALGVAVTTDFAPMWGNSNGGPHAWNAMVTSKHDWAKFMGCERYPAFPADFDPLGIYHEQRRPAKVFRKTYSINKATLPHLLNDEDDIPYNLLFDRVIDVTDLYVPTSTIDINLTGASEVEMAYLATFSNGEWIPVYWSKPVNNHCRFQKMATGLVYLPCTYEGGKGVTALDSPFYIDEATGEKVVCQPDSKQKTAVPVQLTRSKITEEGAVYSLGLSGIALFQTMDSVCLGLKRSEPIADKTYRLFYWQNGWQMTGEQKKLANRPLQFENIPAGALYRLLPDDPKNTERIFTVANNRQLWW</sequence>
<keyword evidence="3" id="KW-1185">Reference proteome</keyword>
<gene>
    <name evidence="2" type="ORF">EHT87_30580</name>
</gene>
<evidence type="ECO:0000313" key="2">
    <source>
        <dbReference type="EMBL" id="RRB09868.1"/>
    </source>
</evidence>
<feature type="domain" description="Transglutaminase-like" evidence="1">
    <location>
        <begin position="135"/>
        <end position="229"/>
    </location>
</feature>
<evidence type="ECO:0000313" key="3">
    <source>
        <dbReference type="Proteomes" id="UP000274271"/>
    </source>
</evidence>
<dbReference type="PROSITE" id="PS51257">
    <property type="entry name" value="PROKAR_LIPOPROTEIN"/>
    <property type="match status" value="1"/>
</dbReference>
<dbReference type="EMBL" id="RQJP01000008">
    <property type="protein sequence ID" value="RRB09868.1"/>
    <property type="molecule type" value="Genomic_DNA"/>
</dbReference>
<dbReference type="OrthoDB" id="679512at2"/>
<dbReference type="InterPro" id="IPR038765">
    <property type="entry name" value="Papain-like_cys_pep_sf"/>
</dbReference>
<reference evidence="2 3" key="1">
    <citation type="submission" date="2018-11" db="EMBL/GenBank/DDBJ databases">
        <authorList>
            <person name="Zhou Z."/>
            <person name="Wang G."/>
        </authorList>
    </citation>
    <scope>NUCLEOTIDE SEQUENCE [LARGE SCALE GENOMIC DNA]</scope>
    <source>
        <strain evidence="2 3">KCTC42998</strain>
    </source>
</reference>
<dbReference type="RefSeq" id="WP_124910609.1">
    <property type="nucleotide sequence ID" value="NZ_RQJP01000008.1"/>
</dbReference>
<organism evidence="2 3">
    <name type="scientific">Larkinella knui</name>
    <dbReference type="NCBI Taxonomy" id="2025310"/>
    <lineage>
        <taxon>Bacteria</taxon>
        <taxon>Pseudomonadati</taxon>
        <taxon>Bacteroidota</taxon>
        <taxon>Cytophagia</taxon>
        <taxon>Cytophagales</taxon>
        <taxon>Spirosomataceae</taxon>
        <taxon>Larkinella</taxon>
    </lineage>
</organism>
<dbReference type="Pfam" id="PF01841">
    <property type="entry name" value="Transglut_core"/>
    <property type="match status" value="1"/>
</dbReference>
<dbReference type="InterPro" id="IPR002931">
    <property type="entry name" value="Transglutaminase-like"/>
</dbReference>
<dbReference type="AlphaFoldDB" id="A0A3P1C995"/>
<accession>A0A3P1C995</accession>
<dbReference type="PANTHER" id="PTHR35532:SF5">
    <property type="entry name" value="CARBOHYDRATE-BINDING DOMAIN-CONTAINING PROTEIN"/>
    <property type="match status" value="1"/>
</dbReference>
<comment type="caution">
    <text evidence="2">The sequence shown here is derived from an EMBL/GenBank/DDBJ whole genome shotgun (WGS) entry which is preliminary data.</text>
</comment>
<protein>
    <recommendedName>
        <fullName evidence="1">Transglutaminase-like domain-containing protein</fullName>
    </recommendedName>
</protein>
<evidence type="ECO:0000259" key="1">
    <source>
        <dbReference type="Pfam" id="PF01841"/>
    </source>
</evidence>
<proteinExistence type="predicted"/>
<dbReference type="SUPFAM" id="SSF54001">
    <property type="entry name" value="Cysteine proteinases"/>
    <property type="match status" value="1"/>
</dbReference>
<name>A0A3P1C995_9BACT</name>
<dbReference type="PANTHER" id="PTHR35532">
    <property type="entry name" value="SIMILAR TO POLYHYDROXYALKANOATE DEPOLYMERASE"/>
    <property type="match status" value="1"/>
</dbReference>
<dbReference type="Proteomes" id="UP000274271">
    <property type="component" value="Unassembled WGS sequence"/>
</dbReference>